<sequence length="233" mass="25564">MTRPHHRTGSEDVAAIAEDAERTREELGRTVAALAAKTDVKARAKESMRSKAVTARTTARSGAHQVADQAGRHPAAYGTVALLMGALVRTLMRRRQTRHTMFSRRGRRPMLMNLAESMGLVGRRRRGMTMLDRLMSMFMGRPGRPMGRGMGRSMMGRSMSRGMGRTMGRTMGRGMGRTMGRGMGRRMGRAGAPIGRTMGKTMASSMGHSMGKTMGRTIGKTMGTPTRRQGMMR</sequence>
<name>A0A919UKI7_9ACTN</name>
<protein>
    <recommendedName>
        <fullName evidence="4">DUF3618 domain-containing protein</fullName>
    </recommendedName>
</protein>
<gene>
    <name evidence="2" type="ORF">Aph01nite_33790</name>
</gene>
<organism evidence="2 3">
    <name type="scientific">Acrocarpospora phusangensis</name>
    <dbReference type="NCBI Taxonomy" id="1070424"/>
    <lineage>
        <taxon>Bacteria</taxon>
        <taxon>Bacillati</taxon>
        <taxon>Actinomycetota</taxon>
        <taxon>Actinomycetes</taxon>
        <taxon>Streptosporangiales</taxon>
        <taxon>Streptosporangiaceae</taxon>
        <taxon>Acrocarpospora</taxon>
    </lineage>
</organism>
<dbReference type="AlphaFoldDB" id="A0A919UKI7"/>
<accession>A0A919UKI7</accession>
<dbReference type="RefSeq" id="WP_204041806.1">
    <property type="nucleotide sequence ID" value="NZ_BOOA01000025.1"/>
</dbReference>
<keyword evidence="3" id="KW-1185">Reference proteome</keyword>
<evidence type="ECO:0000313" key="3">
    <source>
        <dbReference type="Proteomes" id="UP000640052"/>
    </source>
</evidence>
<evidence type="ECO:0000313" key="2">
    <source>
        <dbReference type="EMBL" id="GIH25069.1"/>
    </source>
</evidence>
<dbReference type="EMBL" id="BOOA01000025">
    <property type="protein sequence ID" value="GIH25069.1"/>
    <property type="molecule type" value="Genomic_DNA"/>
</dbReference>
<evidence type="ECO:0008006" key="4">
    <source>
        <dbReference type="Google" id="ProtNLM"/>
    </source>
</evidence>
<evidence type="ECO:0000256" key="1">
    <source>
        <dbReference type="SAM" id="MobiDB-lite"/>
    </source>
</evidence>
<dbReference type="InterPro" id="IPR022062">
    <property type="entry name" value="DUF3618"/>
</dbReference>
<feature type="compositionally biased region" description="Low complexity" evidence="1">
    <location>
        <begin position="139"/>
        <end position="170"/>
    </location>
</feature>
<feature type="compositionally biased region" description="Gly residues" evidence="1">
    <location>
        <begin position="171"/>
        <end position="182"/>
    </location>
</feature>
<proteinExistence type="predicted"/>
<reference evidence="2" key="1">
    <citation type="submission" date="2021-01" db="EMBL/GenBank/DDBJ databases">
        <title>Whole genome shotgun sequence of Acrocarpospora phusangensis NBRC 108782.</title>
        <authorList>
            <person name="Komaki H."/>
            <person name="Tamura T."/>
        </authorList>
    </citation>
    <scope>NUCLEOTIDE SEQUENCE</scope>
    <source>
        <strain evidence="2">NBRC 108782</strain>
    </source>
</reference>
<feature type="region of interest" description="Disordered" evidence="1">
    <location>
        <begin position="47"/>
        <end position="70"/>
    </location>
</feature>
<feature type="region of interest" description="Disordered" evidence="1">
    <location>
        <begin position="138"/>
        <end position="233"/>
    </location>
</feature>
<dbReference type="Proteomes" id="UP000640052">
    <property type="component" value="Unassembled WGS sequence"/>
</dbReference>
<dbReference type="Pfam" id="PF12277">
    <property type="entry name" value="DUF3618"/>
    <property type="match status" value="1"/>
</dbReference>
<comment type="caution">
    <text evidence="2">The sequence shown here is derived from an EMBL/GenBank/DDBJ whole genome shotgun (WGS) entry which is preliminary data.</text>
</comment>